<sequence length="52" mass="6065">MMVIVYHYMHHCLPYFCSYCVLCTRETRLLNLCLISSSCKVCVCANSLEEQL</sequence>
<dbReference type="EMBL" id="GGEC01092499">
    <property type="protein sequence ID" value="MBX72983.1"/>
    <property type="molecule type" value="Transcribed_RNA"/>
</dbReference>
<accession>A0A2P2R177</accession>
<proteinExistence type="predicted"/>
<dbReference type="AlphaFoldDB" id="A0A2P2R177"/>
<name>A0A2P2R177_RHIMU</name>
<organism evidence="1">
    <name type="scientific">Rhizophora mucronata</name>
    <name type="common">Asiatic mangrove</name>
    <dbReference type="NCBI Taxonomy" id="61149"/>
    <lineage>
        <taxon>Eukaryota</taxon>
        <taxon>Viridiplantae</taxon>
        <taxon>Streptophyta</taxon>
        <taxon>Embryophyta</taxon>
        <taxon>Tracheophyta</taxon>
        <taxon>Spermatophyta</taxon>
        <taxon>Magnoliopsida</taxon>
        <taxon>eudicotyledons</taxon>
        <taxon>Gunneridae</taxon>
        <taxon>Pentapetalae</taxon>
        <taxon>rosids</taxon>
        <taxon>fabids</taxon>
        <taxon>Malpighiales</taxon>
        <taxon>Rhizophoraceae</taxon>
        <taxon>Rhizophora</taxon>
    </lineage>
</organism>
<reference evidence="1" key="1">
    <citation type="submission" date="2018-02" db="EMBL/GenBank/DDBJ databases">
        <title>Rhizophora mucronata_Transcriptome.</title>
        <authorList>
            <person name="Meera S.P."/>
            <person name="Sreeshan A."/>
            <person name="Augustine A."/>
        </authorList>
    </citation>
    <scope>NUCLEOTIDE SEQUENCE</scope>
    <source>
        <tissue evidence="1">Leaf</tissue>
    </source>
</reference>
<evidence type="ECO:0000313" key="1">
    <source>
        <dbReference type="EMBL" id="MBX72983.1"/>
    </source>
</evidence>
<protein>
    <submittedName>
        <fullName evidence="1">Uncharacterized protein</fullName>
    </submittedName>
</protein>